<dbReference type="RefSeq" id="WP_122524830.1">
    <property type="nucleotide sequence ID" value="NZ_UPHP01000002.1"/>
</dbReference>
<dbReference type="OrthoDB" id="4710842at2"/>
<name>A0A498PMI8_9MYCO</name>
<evidence type="ECO:0000259" key="4">
    <source>
        <dbReference type="Pfam" id="PF12484"/>
    </source>
</evidence>
<evidence type="ECO:0000313" key="5">
    <source>
        <dbReference type="EMBL" id="VBA31873.1"/>
    </source>
</evidence>
<keyword evidence="6" id="KW-1185">Reference proteome</keyword>
<dbReference type="InterPro" id="IPR022171">
    <property type="entry name" value="PPE_C"/>
</dbReference>
<dbReference type="EMBL" id="UPHP01000002">
    <property type="protein sequence ID" value="VBA31873.1"/>
    <property type="molecule type" value="Genomic_DNA"/>
</dbReference>
<dbReference type="PANTHER" id="PTHR46766:SF1">
    <property type="entry name" value="GLUTAMINE-RICH PROTEIN 2"/>
    <property type="match status" value="1"/>
</dbReference>
<dbReference type="SUPFAM" id="SSF140459">
    <property type="entry name" value="PE/PPE dimer-like"/>
    <property type="match status" value="1"/>
</dbReference>
<organism evidence="5 6">
    <name type="scientific">Mycobacterium attenuatum</name>
    <dbReference type="NCBI Taxonomy" id="2341086"/>
    <lineage>
        <taxon>Bacteria</taxon>
        <taxon>Bacillati</taxon>
        <taxon>Actinomycetota</taxon>
        <taxon>Actinomycetes</taxon>
        <taxon>Mycobacteriales</taxon>
        <taxon>Mycobacteriaceae</taxon>
        <taxon>Mycobacterium</taxon>
    </lineage>
</organism>
<evidence type="ECO:0000313" key="6">
    <source>
        <dbReference type="Proteomes" id="UP000273307"/>
    </source>
</evidence>
<dbReference type="PANTHER" id="PTHR46766">
    <property type="entry name" value="GLUTAMINE-RICH PROTEIN 2"/>
    <property type="match status" value="1"/>
</dbReference>
<dbReference type="InterPro" id="IPR000030">
    <property type="entry name" value="PPE_dom"/>
</dbReference>
<feature type="domain" description="PPE family C-terminal" evidence="4">
    <location>
        <begin position="298"/>
        <end position="379"/>
    </location>
</feature>
<accession>A0A498PMI8</accession>
<protein>
    <submittedName>
        <fullName evidence="5">PPE family protein PPE18</fullName>
    </submittedName>
</protein>
<reference evidence="5 6" key="1">
    <citation type="submission" date="2018-09" db="EMBL/GenBank/DDBJ databases">
        <authorList>
            <person name="Tagini F."/>
        </authorList>
    </citation>
    <scope>NUCLEOTIDE SEQUENCE [LARGE SCALE GENOMIC DNA]</scope>
    <source>
        <strain evidence="5 6">MK136</strain>
    </source>
</reference>
<feature type="domain" description="PPE" evidence="3">
    <location>
        <begin position="3"/>
        <end position="165"/>
    </location>
</feature>
<dbReference type="Gene3D" id="1.20.1260.20">
    <property type="entry name" value="PPE superfamily"/>
    <property type="match status" value="1"/>
</dbReference>
<feature type="region of interest" description="Disordered" evidence="2">
    <location>
        <begin position="338"/>
        <end position="365"/>
    </location>
</feature>
<comment type="similarity">
    <text evidence="1">Belongs to the mycobacterial PPE family.</text>
</comment>
<dbReference type="InterPro" id="IPR038332">
    <property type="entry name" value="PPE_sf"/>
</dbReference>
<dbReference type="AlphaFoldDB" id="A0A498PMI8"/>
<feature type="compositionally biased region" description="Gly residues" evidence="2">
    <location>
        <begin position="345"/>
        <end position="362"/>
    </location>
</feature>
<dbReference type="GO" id="GO:0052572">
    <property type="term" value="P:response to host immune response"/>
    <property type="evidence" value="ECO:0007669"/>
    <property type="project" value="TreeGrafter"/>
</dbReference>
<evidence type="ECO:0000256" key="2">
    <source>
        <dbReference type="SAM" id="MobiDB-lite"/>
    </source>
</evidence>
<evidence type="ECO:0000259" key="3">
    <source>
        <dbReference type="Pfam" id="PF00823"/>
    </source>
</evidence>
<sequence length="384" mass="38377">MQDFGALPPEINSARVYAGPGAGSLLAAAAAWENLAADLYSLAASYESAISGLTVGSWLGPASTLMAAAAAPYVAWMNATATQAEQAGVQAMAAAAAFNAVFSMTVPPPIVVENRTVLMTLIATDIFGQNAAAIAITEAQYAEMWAQDAAAMYGYAAASAAASTLLPFEEDPETTRPDGLVRQLAVVGEAEADAIRQLMSAVPQVLRMLGEPTPWNWLVELWKEISPHLGTFRDIVSIGQNCVSVTNNTVAMTQMAATMARAVPAAVAEAAGSAAKAVAGGTAALGSASGGVGGSGFAAGLGRAASVGSLSVPQSWAAATHGISPAVRALPATSLGSAAESGPGHMLGGLPLGPTPSGGSGSGVNSALRMPPRAYVMPRIPAAG</sequence>
<proteinExistence type="inferred from homology"/>
<dbReference type="FunFam" id="1.20.1260.20:FF:000001">
    <property type="entry name" value="PPE family protein PPE41"/>
    <property type="match status" value="1"/>
</dbReference>
<dbReference type="Proteomes" id="UP000273307">
    <property type="component" value="Unassembled WGS sequence"/>
</dbReference>
<gene>
    <name evidence="5" type="ORF">LAUMK136_00136</name>
</gene>
<evidence type="ECO:0000256" key="1">
    <source>
        <dbReference type="ARBA" id="ARBA00010652"/>
    </source>
</evidence>
<dbReference type="Pfam" id="PF00823">
    <property type="entry name" value="PPE"/>
    <property type="match status" value="1"/>
</dbReference>
<dbReference type="Pfam" id="PF12484">
    <property type="entry name" value="PPE-SVP"/>
    <property type="match status" value="1"/>
</dbReference>